<dbReference type="SUPFAM" id="SSF49464">
    <property type="entry name" value="Carboxypeptidase regulatory domain-like"/>
    <property type="match status" value="1"/>
</dbReference>
<dbReference type="PANTHER" id="PTHR40980">
    <property type="entry name" value="PLUG DOMAIN-CONTAINING PROTEIN"/>
    <property type="match status" value="1"/>
</dbReference>
<accession>A0A433WLG4</accession>
<dbReference type="EMBL" id="RIAR02000001">
    <property type="protein sequence ID" value="NSL88657.1"/>
    <property type="molecule type" value="Genomic_DNA"/>
</dbReference>
<dbReference type="OrthoDB" id="9768470at2"/>
<keyword evidence="8" id="KW-1185">Reference proteome</keyword>
<dbReference type="GO" id="GO:0009279">
    <property type="term" value="C:cell outer membrane"/>
    <property type="evidence" value="ECO:0007669"/>
    <property type="project" value="UniProtKB-SubCell"/>
</dbReference>
<evidence type="ECO:0000259" key="6">
    <source>
        <dbReference type="Pfam" id="PF07715"/>
    </source>
</evidence>
<evidence type="ECO:0000259" key="5">
    <source>
        <dbReference type="Pfam" id="PF00593"/>
    </source>
</evidence>
<organism evidence="7 8">
    <name type="scientific">Chitinophaga solisilvae</name>
    <dbReference type="NCBI Taxonomy" id="1233460"/>
    <lineage>
        <taxon>Bacteria</taxon>
        <taxon>Pseudomonadati</taxon>
        <taxon>Bacteroidota</taxon>
        <taxon>Chitinophagia</taxon>
        <taxon>Chitinophagales</taxon>
        <taxon>Chitinophagaceae</taxon>
        <taxon>Chitinophaga</taxon>
    </lineage>
</organism>
<dbReference type="Pfam" id="PF13620">
    <property type="entry name" value="CarboxypepD_reg"/>
    <property type="match status" value="1"/>
</dbReference>
<dbReference type="SUPFAM" id="SSF56935">
    <property type="entry name" value="Porins"/>
    <property type="match status" value="1"/>
</dbReference>
<dbReference type="Gene3D" id="3.55.50.30">
    <property type="match status" value="1"/>
</dbReference>
<dbReference type="Proteomes" id="UP000281028">
    <property type="component" value="Unassembled WGS sequence"/>
</dbReference>
<evidence type="ECO:0000256" key="2">
    <source>
        <dbReference type="ARBA" id="ARBA00023136"/>
    </source>
</evidence>
<sequence length="1154" mass="130448">MPGDRKKYPRLTKPLYCILTLICWLLFANPGQAQDAATTKISLQVQQQPLSAVFREIEQKSGLTIEYRHDVINKDQLVSIRATDEPVQKVLRKLLNGTAVRLVQQGKSILLVKDPATAPANSTPPAKGPGRFSGRIIDEETGEVLPGVTIRIGTKGATSAANGGFMFALPAGRYEAEISSIGYSKKIVSDIIIKDDQLFDLNISLKKTRNTLTGVVVRSSARKESVNALYLRQKNEAGISNGISREQIAALPDKNVGETLKRISGVSTNDNRRVVVRGIAERYNLAMMDGAVLPSTDVQVRDFEFDIVPSNLIDNVVVSKTATPDMSFGFGGGLIQINTFAIPNENFNTFSIGTKYTDGSTGKDFLGYARGKQDYLGFDDGGREHFPKEMLIFNGQNYDPKNPNNRPNPNIPGITPAMIAENNRKIGGLERIGTRTYKAAPGQNYQFSMGRSYTYRNNHFGFVGSLSYRNEQSIDDISHFGRGNWEKLNNRVYKADTGEEVDPTYSTQYNFNTTWGALLNMGWSSKNHKITVRNFYSRVFNNQFSRIVGWGNDIGYGEHAAIREYDRPRFVDLLQNRINGEHNFGAFRLEWNVARNKLVNLEKDAVEAWLAPSTMLNGTVYNIMPSGVSNPGGGTFNRAKYIYEETNKIAEGSLSYRFNVLGKQQIVKSGYQYMQRHGTYDWTLLPIGTVEPTGNIYPYIPVQEWGKYLEFKDPAKDLFYYPAGFSQNGYEGKNTNQAVYGMLDNRFTNWLRLVWGVRAEYYKYERMKSGANDLAINSLIEQGEKLKYVDPASGNIVAPFADPTTEEKTWRYLPSASLTATPLKDFNIRAAYSQSVVRPALIENSRMIRYDPLIAAYRKNEGVLSTLIDHYDFRMEWYPNPGEVISVGYFHKYFDKPVELYRTQPDATARIYLNVQNSDWAKVDGLEVDLRKGLGFLRSDWKFLDNIFVSANLTLQTSEVQASTFVGKAMTEDKYGKNYQYRTKVNQKEKRPLYGQVPVLYNVALQYTGNRLGANVAFNHMGYKTFTTGLTPHIVEYERPRDQLDAQLSYNFLKDKRLKARLSISNILNTPHRFYINGLDTYKKLAKWEGVIDSGITAEEWSEIYEWKPGFSQKYEEGHLETSSDGKTKTRVGDKETFIRKTGVAFSLSLSYSF</sequence>
<dbReference type="Pfam" id="PF07715">
    <property type="entry name" value="Plug"/>
    <property type="match status" value="1"/>
</dbReference>
<comment type="caution">
    <text evidence="7">The sequence shown here is derived from an EMBL/GenBank/DDBJ whole genome shotgun (WGS) entry which is preliminary data.</text>
</comment>
<proteinExistence type="inferred from homology"/>
<keyword evidence="2 4" id="KW-0472">Membrane</keyword>
<comment type="similarity">
    <text evidence="4">Belongs to the TonB-dependent receptor family.</text>
</comment>
<dbReference type="PANTHER" id="PTHR40980:SF4">
    <property type="entry name" value="TONB-DEPENDENT RECEPTOR-LIKE BETA-BARREL DOMAIN-CONTAINING PROTEIN"/>
    <property type="match status" value="1"/>
</dbReference>
<feature type="domain" description="TonB-dependent receptor-like beta-barrel" evidence="5">
    <location>
        <begin position="547"/>
        <end position="1067"/>
    </location>
</feature>
<evidence type="ECO:0000313" key="8">
    <source>
        <dbReference type="Proteomes" id="UP000281028"/>
    </source>
</evidence>
<dbReference type="Gene3D" id="2.170.130.10">
    <property type="entry name" value="TonB-dependent receptor, plug domain"/>
    <property type="match status" value="1"/>
</dbReference>
<dbReference type="InterPro" id="IPR036942">
    <property type="entry name" value="Beta-barrel_TonB_sf"/>
</dbReference>
<evidence type="ECO:0000256" key="4">
    <source>
        <dbReference type="RuleBase" id="RU003357"/>
    </source>
</evidence>
<dbReference type="InterPro" id="IPR012910">
    <property type="entry name" value="Plug_dom"/>
</dbReference>
<dbReference type="Gene3D" id="2.40.170.20">
    <property type="entry name" value="TonB-dependent receptor, beta-barrel domain"/>
    <property type="match status" value="1"/>
</dbReference>
<dbReference type="InterPro" id="IPR000531">
    <property type="entry name" value="Beta-barrel_TonB"/>
</dbReference>
<name>A0A433WLG4_9BACT</name>
<reference evidence="7" key="1">
    <citation type="submission" date="2020-05" db="EMBL/GenBank/DDBJ databases">
        <title>Chitinophaga laudate sp. nov., isolated from a tropical peat swamp.</title>
        <authorList>
            <person name="Goh C.B.S."/>
            <person name="Lee M.S."/>
            <person name="Parimannan S."/>
            <person name="Pasbakhsh P."/>
            <person name="Yule C.M."/>
            <person name="Rajandas H."/>
            <person name="Loke S."/>
            <person name="Croft L."/>
            <person name="Tan J.B.L."/>
        </authorList>
    </citation>
    <scope>NUCLEOTIDE SEQUENCE</scope>
    <source>
        <strain evidence="7">Mgbs1</strain>
    </source>
</reference>
<dbReference type="InterPro" id="IPR008969">
    <property type="entry name" value="CarboxyPept-like_regulatory"/>
</dbReference>
<feature type="domain" description="TonB-dependent receptor plug" evidence="6">
    <location>
        <begin position="238"/>
        <end position="326"/>
    </location>
</feature>
<evidence type="ECO:0000256" key="1">
    <source>
        <dbReference type="ARBA" id="ARBA00004442"/>
    </source>
</evidence>
<dbReference type="InterPro" id="IPR037066">
    <property type="entry name" value="Plug_dom_sf"/>
</dbReference>
<dbReference type="Pfam" id="PF00593">
    <property type="entry name" value="TonB_dep_Rec_b-barrel"/>
    <property type="match status" value="1"/>
</dbReference>
<keyword evidence="7" id="KW-0675">Receptor</keyword>
<keyword evidence="3" id="KW-0998">Cell outer membrane</keyword>
<protein>
    <submittedName>
        <fullName evidence="7">TonB-dependent receptor</fullName>
    </submittedName>
</protein>
<dbReference type="AlphaFoldDB" id="A0A433WLG4"/>
<comment type="subcellular location">
    <subcellularLocation>
        <location evidence="1 4">Cell outer membrane</location>
    </subcellularLocation>
</comment>
<keyword evidence="4" id="KW-0798">TonB box</keyword>
<dbReference type="Gene3D" id="2.60.40.1120">
    <property type="entry name" value="Carboxypeptidase-like, regulatory domain"/>
    <property type="match status" value="1"/>
</dbReference>
<gene>
    <name evidence="7" type="ORF">ECE50_017585</name>
</gene>
<evidence type="ECO:0000313" key="7">
    <source>
        <dbReference type="EMBL" id="NSL88657.1"/>
    </source>
</evidence>
<evidence type="ECO:0000256" key="3">
    <source>
        <dbReference type="ARBA" id="ARBA00023237"/>
    </source>
</evidence>